<name>A0AAD7HGA6_9AGAR</name>
<feature type="compositionally biased region" description="Basic and acidic residues" evidence="1">
    <location>
        <begin position="175"/>
        <end position="197"/>
    </location>
</feature>
<feature type="region of interest" description="Disordered" evidence="1">
    <location>
        <begin position="1"/>
        <end position="22"/>
    </location>
</feature>
<dbReference type="Proteomes" id="UP001215598">
    <property type="component" value="Unassembled WGS sequence"/>
</dbReference>
<reference evidence="2" key="1">
    <citation type="submission" date="2023-03" db="EMBL/GenBank/DDBJ databases">
        <title>Massive genome expansion in bonnet fungi (Mycena s.s.) driven by repeated elements and novel gene families across ecological guilds.</title>
        <authorList>
            <consortium name="Lawrence Berkeley National Laboratory"/>
            <person name="Harder C.B."/>
            <person name="Miyauchi S."/>
            <person name="Viragh M."/>
            <person name="Kuo A."/>
            <person name="Thoen E."/>
            <person name="Andreopoulos B."/>
            <person name="Lu D."/>
            <person name="Skrede I."/>
            <person name="Drula E."/>
            <person name="Henrissat B."/>
            <person name="Morin E."/>
            <person name="Kohler A."/>
            <person name="Barry K."/>
            <person name="LaButti K."/>
            <person name="Morin E."/>
            <person name="Salamov A."/>
            <person name="Lipzen A."/>
            <person name="Mereny Z."/>
            <person name="Hegedus B."/>
            <person name="Baldrian P."/>
            <person name="Stursova M."/>
            <person name="Weitz H."/>
            <person name="Taylor A."/>
            <person name="Grigoriev I.V."/>
            <person name="Nagy L.G."/>
            <person name="Martin F."/>
            <person name="Kauserud H."/>
        </authorList>
    </citation>
    <scope>NUCLEOTIDE SEQUENCE</scope>
    <source>
        <strain evidence="2">CBHHK182m</strain>
    </source>
</reference>
<proteinExistence type="predicted"/>
<organism evidence="2 3">
    <name type="scientific">Mycena metata</name>
    <dbReference type="NCBI Taxonomy" id="1033252"/>
    <lineage>
        <taxon>Eukaryota</taxon>
        <taxon>Fungi</taxon>
        <taxon>Dikarya</taxon>
        <taxon>Basidiomycota</taxon>
        <taxon>Agaricomycotina</taxon>
        <taxon>Agaricomycetes</taxon>
        <taxon>Agaricomycetidae</taxon>
        <taxon>Agaricales</taxon>
        <taxon>Marasmiineae</taxon>
        <taxon>Mycenaceae</taxon>
        <taxon>Mycena</taxon>
    </lineage>
</organism>
<accession>A0AAD7HGA6</accession>
<evidence type="ECO:0000256" key="1">
    <source>
        <dbReference type="SAM" id="MobiDB-lite"/>
    </source>
</evidence>
<sequence length="203" mass="23001">MLAQHCSAAKVKAPGLSEEDEEAEEAKVLALLEKKNKSNQELSEDWKNKNRIDPISRGGRTARARIKRAPAASRLRLHRLRGPTYQPGVVVLGSGGKEKKCNDLWPALELNGFPPSKHYSFPAYRLRKSQAWHGDGTFLLPVQVQRQKIQPRMNFQVNGFRHIDTSSSTRRRRVRQDGEGEKSATDHDDRARIERAPAEYPSL</sequence>
<dbReference type="EMBL" id="JARKIB010000249">
    <property type="protein sequence ID" value="KAJ7719655.1"/>
    <property type="molecule type" value="Genomic_DNA"/>
</dbReference>
<keyword evidence="3" id="KW-1185">Reference proteome</keyword>
<evidence type="ECO:0000313" key="3">
    <source>
        <dbReference type="Proteomes" id="UP001215598"/>
    </source>
</evidence>
<dbReference type="AlphaFoldDB" id="A0AAD7HGA6"/>
<feature type="region of interest" description="Disordered" evidence="1">
    <location>
        <begin position="165"/>
        <end position="203"/>
    </location>
</feature>
<gene>
    <name evidence="2" type="ORF">B0H16DRAFT_1474796</name>
</gene>
<evidence type="ECO:0000313" key="2">
    <source>
        <dbReference type="EMBL" id="KAJ7719655.1"/>
    </source>
</evidence>
<protein>
    <submittedName>
        <fullName evidence="2">Uncharacterized protein</fullName>
    </submittedName>
</protein>
<comment type="caution">
    <text evidence="2">The sequence shown here is derived from an EMBL/GenBank/DDBJ whole genome shotgun (WGS) entry which is preliminary data.</text>
</comment>